<dbReference type="AlphaFoldDB" id="A0AAV7ESN8"/>
<dbReference type="InterPro" id="IPR012458">
    <property type="entry name" value="DUF1664"/>
</dbReference>
<feature type="domain" description="DUF1664" evidence="1">
    <location>
        <begin position="191"/>
        <end position="314"/>
    </location>
</feature>
<dbReference type="Pfam" id="PF07889">
    <property type="entry name" value="DUF1664"/>
    <property type="match status" value="1"/>
</dbReference>
<dbReference type="EMBL" id="JAINDJ010000003">
    <property type="protein sequence ID" value="KAG9451867.1"/>
    <property type="molecule type" value="Genomic_DNA"/>
</dbReference>
<evidence type="ECO:0000313" key="3">
    <source>
        <dbReference type="Proteomes" id="UP000825729"/>
    </source>
</evidence>
<organism evidence="2 3">
    <name type="scientific">Aristolochia fimbriata</name>
    <name type="common">White veined hardy Dutchman's pipe vine</name>
    <dbReference type="NCBI Taxonomy" id="158543"/>
    <lineage>
        <taxon>Eukaryota</taxon>
        <taxon>Viridiplantae</taxon>
        <taxon>Streptophyta</taxon>
        <taxon>Embryophyta</taxon>
        <taxon>Tracheophyta</taxon>
        <taxon>Spermatophyta</taxon>
        <taxon>Magnoliopsida</taxon>
        <taxon>Magnoliidae</taxon>
        <taxon>Piperales</taxon>
        <taxon>Aristolochiaceae</taxon>
        <taxon>Aristolochia</taxon>
    </lineage>
</organism>
<protein>
    <recommendedName>
        <fullName evidence="1">DUF1664 domain-containing protein</fullName>
    </recommendedName>
</protein>
<evidence type="ECO:0000259" key="1">
    <source>
        <dbReference type="Pfam" id="PF07889"/>
    </source>
</evidence>
<comment type="caution">
    <text evidence="2">The sequence shown here is derived from an EMBL/GenBank/DDBJ whole genome shotgun (WGS) entry which is preliminary data.</text>
</comment>
<accession>A0AAV7ESN8</accession>
<proteinExistence type="predicted"/>
<gene>
    <name evidence="2" type="ORF">H6P81_004771</name>
</gene>
<keyword evidence="3" id="KW-1185">Reference proteome</keyword>
<dbReference type="Proteomes" id="UP000825729">
    <property type="component" value="Unassembled WGS sequence"/>
</dbReference>
<dbReference type="PANTHER" id="PTHR46667">
    <property type="entry name" value="OS05G0182700 PROTEIN"/>
    <property type="match status" value="1"/>
</dbReference>
<dbReference type="PANTHER" id="PTHR46667:SF6">
    <property type="entry name" value="OS01G0185100 PROTEIN"/>
    <property type="match status" value="1"/>
</dbReference>
<name>A0AAV7ESN8_ARIFI</name>
<sequence>MKANPIPNKLIPEAQFYSDTHTHRVSGIRKLIKKNRAAFVKLRKRPRFALLRCLRLSSPPSSLETASAVCPLSTSLYLSPSLRSLAVTRNCGSLLICSRGEEMAMQSTMGISKILLIVGAGYTGTVVMKNGKLSDVLGELQALVKGLEKTGDSPNLDSDISSQVRRLAMEVRQLATARPITVVNGDSSQLGNVTSLIVPTAILGALGYGYMWWKGFSFSDLMYVTKRNMQNAVTGMTKHLEQVAAALDSAKRHLTQRIENLDGKLDDQREVSKLIKDEVTSVRSNLSQIGCNLETLQNWVCGLDERMATLEDKQDFANAGVWFLCQYAGAEKDPKMAQYLQNAPKSQHSFLPSSEGGLKHIKDVFQLGSDGESALNGSDGMDKWLKTGPVTRTASIKW</sequence>
<evidence type="ECO:0000313" key="2">
    <source>
        <dbReference type="EMBL" id="KAG9451867.1"/>
    </source>
</evidence>
<reference evidence="2 3" key="1">
    <citation type="submission" date="2021-07" db="EMBL/GenBank/DDBJ databases">
        <title>The Aristolochia fimbriata genome: insights into angiosperm evolution, floral development and chemical biosynthesis.</title>
        <authorList>
            <person name="Jiao Y."/>
        </authorList>
    </citation>
    <scope>NUCLEOTIDE SEQUENCE [LARGE SCALE GENOMIC DNA]</scope>
    <source>
        <strain evidence="2">IBCAS-2021</strain>
        <tissue evidence="2">Leaf</tissue>
    </source>
</reference>